<reference evidence="3 4" key="1">
    <citation type="submission" date="2017-09" db="EMBL/GenBank/DDBJ databases">
        <title>Biodiversity and function of Thalassospira species in the particle-attached aromatic-hydrocarbon-degrading consortia from the surface seawater of the China South Sea.</title>
        <authorList>
            <person name="Dong C."/>
            <person name="Lai Q."/>
            <person name="Shao Z."/>
        </authorList>
    </citation>
    <scope>NUCLEOTIDE SEQUENCE [LARGE SCALE GENOMIC DNA]</scope>
    <source>
        <strain evidence="3 4">139Z-12</strain>
    </source>
</reference>
<proteinExistence type="predicted"/>
<accession>A0A2N3L2C5</accession>
<evidence type="ECO:0000256" key="1">
    <source>
        <dbReference type="SAM" id="MobiDB-lite"/>
    </source>
</evidence>
<feature type="region of interest" description="Disordered" evidence="1">
    <location>
        <begin position="1"/>
        <end position="27"/>
    </location>
</feature>
<dbReference type="Pfam" id="PF06568">
    <property type="entry name" value="YjiS-like"/>
    <property type="match status" value="1"/>
</dbReference>
<evidence type="ECO:0000313" key="3">
    <source>
        <dbReference type="EMBL" id="PKR56973.1"/>
    </source>
</evidence>
<evidence type="ECO:0000259" key="2">
    <source>
        <dbReference type="Pfam" id="PF06568"/>
    </source>
</evidence>
<comment type="caution">
    <text evidence="3">The sequence shown here is derived from an EMBL/GenBank/DDBJ whole genome shotgun (WGS) entry which is preliminary data.</text>
</comment>
<evidence type="ECO:0000313" key="4">
    <source>
        <dbReference type="Proteomes" id="UP000233332"/>
    </source>
</evidence>
<keyword evidence="4" id="KW-1185">Reference proteome</keyword>
<feature type="compositionally biased region" description="Polar residues" evidence="1">
    <location>
        <begin position="1"/>
        <end position="21"/>
    </location>
</feature>
<dbReference type="RefSeq" id="WP_206186435.1">
    <property type="nucleotide sequence ID" value="NZ_NXGX01000008.1"/>
</dbReference>
<protein>
    <recommendedName>
        <fullName evidence="2">YjiS-like domain-containing protein</fullName>
    </recommendedName>
</protein>
<dbReference type="EMBL" id="NXGX01000008">
    <property type="protein sequence ID" value="PKR56973.1"/>
    <property type="molecule type" value="Genomic_DNA"/>
</dbReference>
<name>A0A2N3L2C5_9PROT</name>
<dbReference type="AlphaFoldDB" id="A0A2N3L2C5"/>
<dbReference type="InterPro" id="IPR009506">
    <property type="entry name" value="YjiS-like"/>
</dbReference>
<gene>
    <name evidence="3" type="ORF">COO92_18525</name>
</gene>
<dbReference type="Proteomes" id="UP000233332">
    <property type="component" value="Unassembled WGS sequence"/>
</dbReference>
<feature type="domain" description="YjiS-like" evidence="2">
    <location>
        <begin position="48"/>
        <end position="75"/>
    </location>
</feature>
<sequence length="85" mass="9731">MSYSPHPTQCLSASCEVSSSTQRRDTPHQASWMKQINSFANFFALVLQRRAQRRALMRLSDAALADIGLTRTQAEEEYRNSFHLL</sequence>
<organism evidence="3 4">
    <name type="scientific">Thalassospira lohafexi</name>
    <dbReference type="NCBI Taxonomy" id="744227"/>
    <lineage>
        <taxon>Bacteria</taxon>
        <taxon>Pseudomonadati</taxon>
        <taxon>Pseudomonadota</taxon>
        <taxon>Alphaproteobacteria</taxon>
        <taxon>Rhodospirillales</taxon>
        <taxon>Thalassospiraceae</taxon>
        <taxon>Thalassospira</taxon>
    </lineage>
</organism>